<dbReference type="Proteomes" id="UP001431010">
    <property type="component" value="Chromosome"/>
</dbReference>
<comment type="cofactor">
    <cofactor evidence="1">
        <name>pyridoxal 5'-phosphate</name>
        <dbReference type="ChEBI" id="CHEBI:597326"/>
    </cofactor>
</comment>
<evidence type="ECO:0000256" key="1">
    <source>
        <dbReference type="ARBA" id="ARBA00001933"/>
    </source>
</evidence>
<comment type="similarity">
    <text evidence="2">Belongs to the threonine synthase family.</text>
</comment>
<proteinExistence type="inferred from homology"/>
<dbReference type="InterPro" id="IPR004450">
    <property type="entry name" value="Thr_synthase-like"/>
</dbReference>
<feature type="domain" description="Tryptophan synthase beta chain-like PALP" evidence="6">
    <location>
        <begin position="86"/>
        <end position="384"/>
    </location>
</feature>
<dbReference type="Pfam" id="PF00291">
    <property type="entry name" value="PALP"/>
    <property type="match status" value="1"/>
</dbReference>
<dbReference type="GO" id="GO:0004795">
    <property type="term" value="F:threonine synthase activity"/>
    <property type="evidence" value="ECO:0007669"/>
    <property type="project" value="UniProtKB-EC"/>
</dbReference>
<evidence type="ECO:0000313" key="7">
    <source>
        <dbReference type="EMBL" id="UFZ08159.1"/>
    </source>
</evidence>
<name>A0ABY3RNX6_9BRAD</name>
<dbReference type="CDD" id="cd01563">
    <property type="entry name" value="Thr-synth_1"/>
    <property type="match status" value="1"/>
</dbReference>
<keyword evidence="8" id="KW-1185">Reference proteome</keyword>
<gene>
    <name evidence="7" type="primary">thrC</name>
    <name evidence="7" type="ORF">LQG66_18525</name>
</gene>
<reference evidence="7" key="1">
    <citation type="journal article" date="2024" name="Antonie Van Leeuwenhoek">
        <title>Bradyrhizobium ontarionense sp. nov., a novel bacterial symbiont isolated from Aeschynomene indica (Indian jointvetch), harbours photosynthesis, nitrogen fixation and nitrous oxide (N2O) reductase genes.</title>
        <authorList>
            <person name="Bromfield E.S.P."/>
            <person name="Cloutier S."/>
        </authorList>
    </citation>
    <scope>NUCLEOTIDE SEQUENCE</scope>
    <source>
        <strain evidence="7">A19</strain>
    </source>
</reference>
<dbReference type="PANTHER" id="PTHR48078">
    <property type="entry name" value="THREONINE DEHYDRATASE, MITOCHONDRIAL-RELATED"/>
    <property type="match status" value="1"/>
</dbReference>
<dbReference type="SUPFAM" id="SSF53686">
    <property type="entry name" value="Tryptophan synthase beta subunit-like PLP-dependent enzymes"/>
    <property type="match status" value="1"/>
</dbReference>
<dbReference type="NCBIfam" id="TIGR00260">
    <property type="entry name" value="thrC"/>
    <property type="match status" value="1"/>
</dbReference>
<evidence type="ECO:0000259" key="6">
    <source>
        <dbReference type="Pfam" id="PF00291"/>
    </source>
</evidence>
<evidence type="ECO:0000256" key="4">
    <source>
        <dbReference type="ARBA" id="ARBA00023239"/>
    </source>
</evidence>
<evidence type="ECO:0000256" key="3">
    <source>
        <dbReference type="ARBA" id="ARBA00022898"/>
    </source>
</evidence>
<evidence type="ECO:0000256" key="5">
    <source>
        <dbReference type="NCBIfam" id="TIGR00260"/>
    </source>
</evidence>
<evidence type="ECO:0000256" key="2">
    <source>
        <dbReference type="ARBA" id="ARBA00005517"/>
    </source>
</evidence>
<organism evidence="7 8">
    <name type="scientific">Bradyrhizobium ontarionense</name>
    <dbReference type="NCBI Taxonomy" id="2898149"/>
    <lineage>
        <taxon>Bacteria</taxon>
        <taxon>Pseudomonadati</taxon>
        <taxon>Pseudomonadota</taxon>
        <taxon>Alphaproteobacteria</taxon>
        <taxon>Hyphomicrobiales</taxon>
        <taxon>Nitrobacteraceae</taxon>
        <taxon>Bradyrhizobium</taxon>
    </lineage>
</organism>
<accession>A0ABY3RNX6</accession>
<dbReference type="InterPro" id="IPR050147">
    <property type="entry name" value="Ser/Thr_Dehydratase"/>
</dbReference>
<sequence length="417" mass="44528">MQGPDRARHANRLRWKQANCVGCGRWHDIGPDSSLCDCAKQENLSVSCDLQPATRAALLASVEDNAQSLWRYAPLLPVDRAFGTRLGVGWTPLYDFGDYRGTRFFLKDEARNPSGSLKDRASEAVVAVAAAHGVTDVIVASTGNAAASLACIGAAAGIKVTVLVPRTIPGAKLTQIMAHGASIYRVDGSYDDAYALARTVSLAKGLYNRSTGLNPFTREGKKTCAFEIAEQLGWQAPDWVIVPTGDGNILSGIWKGFHELVALDLLSSMPRLVAAQSAASDLITRRFDPEWARHANNPPHHTIADSITVAQPRDLTAALAALSASRGTAVAVDDDEIVAATRMMASRFGVFCEPSSAAGFAAFERLRERGVIAPQDRVVCLSTGTGLKDLRAVPAPDNLPVISPDAWQEISIGGDRQ</sequence>
<protein>
    <recommendedName>
        <fullName evidence="5">Threonine synthase</fullName>
        <ecNumber evidence="5">4.2.3.1</ecNumber>
    </recommendedName>
</protein>
<dbReference type="InterPro" id="IPR001926">
    <property type="entry name" value="TrpB-like_PALP"/>
</dbReference>
<keyword evidence="4 7" id="KW-0456">Lyase</keyword>
<dbReference type="Gene3D" id="3.40.50.1100">
    <property type="match status" value="2"/>
</dbReference>
<keyword evidence="3" id="KW-0663">Pyridoxal phosphate</keyword>
<evidence type="ECO:0000313" key="8">
    <source>
        <dbReference type="Proteomes" id="UP001431010"/>
    </source>
</evidence>
<dbReference type="RefSeq" id="WP_231327608.1">
    <property type="nucleotide sequence ID" value="NZ_CP088156.1"/>
</dbReference>
<dbReference type="EC" id="4.2.3.1" evidence="5"/>
<dbReference type="InterPro" id="IPR036052">
    <property type="entry name" value="TrpB-like_PALP_sf"/>
</dbReference>
<dbReference type="PANTHER" id="PTHR48078:SF6">
    <property type="entry name" value="L-THREONINE DEHYDRATASE CATABOLIC TDCB"/>
    <property type="match status" value="1"/>
</dbReference>
<dbReference type="EMBL" id="CP088156">
    <property type="protein sequence ID" value="UFZ08159.1"/>
    <property type="molecule type" value="Genomic_DNA"/>
</dbReference>